<evidence type="ECO:0000256" key="1">
    <source>
        <dbReference type="SAM" id="Phobius"/>
    </source>
</evidence>
<feature type="transmembrane region" description="Helical" evidence="1">
    <location>
        <begin position="43"/>
        <end position="60"/>
    </location>
</feature>
<evidence type="ECO:0000313" key="2">
    <source>
        <dbReference type="EMBL" id="CAH1430693.1"/>
    </source>
</evidence>
<keyword evidence="1" id="KW-0812">Transmembrane</keyword>
<dbReference type="Proteomes" id="UP001157418">
    <property type="component" value="Unassembled WGS sequence"/>
</dbReference>
<keyword evidence="3" id="KW-1185">Reference proteome</keyword>
<proteinExistence type="predicted"/>
<evidence type="ECO:0000313" key="3">
    <source>
        <dbReference type="Proteomes" id="UP001157418"/>
    </source>
</evidence>
<accession>A0AAU9NBI7</accession>
<gene>
    <name evidence="2" type="ORF">LVIROSA_LOCUS17447</name>
</gene>
<protein>
    <submittedName>
        <fullName evidence="2">Uncharacterized protein</fullName>
    </submittedName>
</protein>
<reference evidence="2 3" key="1">
    <citation type="submission" date="2022-01" db="EMBL/GenBank/DDBJ databases">
        <authorList>
            <person name="Xiong W."/>
            <person name="Schranz E."/>
        </authorList>
    </citation>
    <scope>NUCLEOTIDE SEQUENCE [LARGE SCALE GENOMIC DNA]</scope>
</reference>
<keyword evidence="1" id="KW-1133">Transmembrane helix</keyword>
<comment type="caution">
    <text evidence="2">The sequence shown here is derived from an EMBL/GenBank/DDBJ whole genome shotgun (WGS) entry which is preliminary data.</text>
</comment>
<keyword evidence="1" id="KW-0472">Membrane</keyword>
<organism evidence="2 3">
    <name type="scientific">Lactuca virosa</name>
    <dbReference type="NCBI Taxonomy" id="75947"/>
    <lineage>
        <taxon>Eukaryota</taxon>
        <taxon>Viridiplantae</taxon>
        <taxon>Streptophyta</taxon>
        <taxon>Embryophyta</taxon>
        <taxon>Tracheophyta</taxon>
        <taxon>Spermatophyta</taxon>
        <taxon>Magnoliopsida</taxon>
        <taxon>eudicotyledons</taxon>
        <taxon>Gunneridae</taxon>
        <taxon>Pentapetalae</taxon>
        <taxon>asterids</taxon>
        <taxon>campanulids</taxon>
        <taxon>Asterales</taxon>
        <taxon>Asteraceae</taxon>
        <taxon>Cichorioideae</taxon>
        <taxon>Cichorieae</taxon>
        <taxon>Lactucinae</taxon>
        <taxon>Lactuca</taxon>
    </lineage>
</organism>
<dbReference type="EMBL" id="CAKMRJ010003334">
    <property type="protein sequence ID" value="CAH1430693.1"/>
    <property type="molecule type" value="Genomic_DNA"/>
</dbReference>
<sequence length="87" mass="9520">MGDKHKPWPIGPVTISPLFDFLFISLGLSLLFDLLLVDPCDSICIGLLLLSSSIILHSLAHARLLSSDQVYESSNRSSRITESSDCC</sequence>
<dbReference type="AlphaFoldDB" id="A0AAU9NBI7"/>
<name>A0AAU9NBI7_9ASTR</name>
<feature type="transmembrane region" description="Helical" evidence="1">
    <location>
        <begin position="15"/>
        <end position="36"/>
    </location>
</feature>